<dbReference type="GO" id="GO:0046523">
    <property type="term" value="F:S-methyl-5-thioribose-1-phosphate isomerase activity"/>
    <property type="evidence" value="ECO:0007669"/>
    <property type="project" value="UniProtKB-EC"/>
</dbReference>
<gene>
    <name evidence="2 3" type="primary">mtnA</name>
    <name evidence="3" type="ORF">QTN89_27610</name>
</gene>
<evidence type="ECO:0000256" key="1">
    <source>
        <dbReference type="ARBA" id="ARBA00023235"/>
    </source>
</evidence>
<accession>A0ABT7PRY5</accession>
<comment type="caution">
    <text evidence="3">The sequence shown here is derived from an EMBL/GenBank/DDBJ whole genome shotgun (WGS) entry which is preliminary data.</text>
</comment>
<comment type="pathway">
    <text evidence="2">Amino-acid biosynthesis; L-methionine biosynthesis via salvage pathway; L-methionine from S-methyl-5-thio-alpha-D-ribose 1-phosphate: step 1/6.</text>
</comment>
<reference evidence="3 4" key="1">
    <citation type="submission" date="2023-06" db="EMBL/GenBank/DDBJ databases">
        <title>Roseiconus lacunae JC819 isolated from Gulf of Mannar region, Tamil Nadu.</title>
        <authorList>
            <person name="Pk S."/>
            <person name="Ch S."/>
            <person name="Ch V.R."/>
        </authorList>
    </citation>
    <scope>NUCLEOTIDE SEQUENCE [LARGE SCALE GENOMIC DNA]</scope>
    <source>
        <strain evidence="3 4">JC819</strain>
    </source>
</reference>
<feature type="active site" description="Proton donor" evidence="2">
    <location>
        <position position="235"/>
    </location>
</feature>
<dbReference type="HAMAP" id="MF_01678">
    <property type="entry name" value="Salvage_MtnA"/>
    <property type="match status" value="1"/>
</dbReference>
<keyword evidence="1 2" id="KW-0413">Isomerase</keyword>
<dbReference type="InterPro" id="IPR005251">
    <property type="entry name" value="IF-M1Pi"/>
</dbReference>
<dbReference type="Proteomes" id="UP001239462">
    <property type="component" value="Unassembled WGS sequence"/>
</dbReference>
<name>A0ABT7PRY5_9BACT</name>
<feature type="binding site" evidence="2">
    <location>
        <begin position="245"/>
        <end position="246"/>
    </location>
    <ligand>
        <name>substrate</name>
    </ligand>
</feature>
<dbReference type="Gene3D" id="1.20.120.420">
    <property type="entry name" value="translation initiation factor eif-2b, domain 1"/>
    <property type="match status" value="1"/>
</dbReference>
<organism evidence="3 4">
    <name type="scientific">Roseiconus lacunae</name>
    <dbReference type="NCBI Taxonomy" id="2605694"/>
    <lineage>
        <taxon>Bacteria</taxon>
        <taxon>Pseudomonadati</taxon>
        <taxon>Planctomycetota</taxon>
        <taxon>Planctomycetia</taxon>
        <taxon>Pirellulales</taxon>
        <taxon>Pirellulaceae</taxon>
        <taxon>Roseiconus</taxon>
    </lineage>
</organism>
<keyword evidence="2" id="KW-0028">Amino-acid biosynthesis</keyword>
<dbReference type="PANTHER" id="PTHR43475">
    <property type="entry name" value="METHYLTHIORIBOSE-1-PHOSPHATE ISOMERASE"/>
    <property type="match status" value="1"/>
</dbReference>
<dbReference type="RefSeq" id="WP_149499592.1">
    <property type="nucleotide sequence ID" value="NZ_CP141221.1"/>
</dbReference>
<feature type="site" description="Transition state stabilizer" evidence="2">
    <location>
        <position position="155"/>
    </location>
</feature>
<comment type="function">
    <text evidence="2">Catalyzes the interconversion of methylthioribose-1-phosphate (MTR-1-P) into methylthioribulose-1-phosphate (MTRu-1-P).</text>
</comment>
<evidence type="ECO:0000313" key="4">
    <source>
        <dbReference type="Proteomes" id="UP001239462"/>
    </source>
</evidence>
<dbReference type="EMBL" id="JASZZN010000034">
    <property type="protein sequence ID" value="MDM4019254.1"/>
    <property type="molecule type" value="Genomic_DNA"/>
</dbReference>
<dbReference type="Gene3D" id="3.40.50.10470">
    <property type="entry name" value="Translation initiation factor eif-2b, domain 2"/>
    <property type="match status" value="1"/>
</dbReference>
<proteinExistence type="inferred from homology"/>
<dbReference type="NCBIfam" id="TIGR00512">
    <property type="entry name" value="salvage_mtnA"/>
    <property type="match status" value="1"/>
</dbReference>
<dbReference type="SUPFAM" id="SSF100950">
    <property type="entry name" value="NagB/RpiA/CoA transferase-like"/>
    <property type="match status" value="1"/>
</dbReference>
<feature type="binding site" evidence="2">
    <location>
        <position position="194"/>
    </location>
    <ligand>
        <name>substrate</name>
    </ligand>
</feature>
<dbReference type="EC" id="5.3.1.23" evidence="2"/>
<comment type="similarity">
    <text evidence="2">Belongs to the EIF-2B alpha/beta/delta subunits family. MtnA subfamily.</text>
</comment>
<keyword evidence="4" id="KW-1185">Reference proteome</keyword>
<evidence type="ECO:0000256" key="2">
    <source>
        <dbReference type="HAMAP-Rule" id="MF_01678"/>
    </source>
</evidence>
<dbReference type="InterPro" id="IPR037171">
    <property type="entry name" value="NagB/RpiA_transferase-like"/>
</dbReference>
<protein>
    <recommendedName>
        <fullName evidence="2">Methylthioribose-1-phosphate isomerase</fullName>
        <shortName evidence="2">M1Pi</shortName>
        <shortName evidence="2">MTR-1-P isomerase</shortName>
        <ecNumber evidence="2">5.3.1.23</ecNumber>
    </recommendedName>
    <alternativeName>
        <fullName evidence="2">S-methyl-5-thioribose-1-phosphate isomerase</fullName>
    </alternativeName>
</protein>
<dbReference type="Pfam" id="PF01008">
    <property type="entry name" value="IF-2B"/>
    <property type="match status" value="1"/>
</dbReference>
<dbReference type="InterPro" id="IPR011559">
    <property type="entry name" value="Initiation_fac_2B_a/b/d"/>
</dbReference>
<dbReference type="InterPro" id="IPR000649">
    <property type="entry name" value="IF-2B-related"/>
</dbReference>
<dbReference type="NCBIfam" id="NF004326">
    <property type="entry name" value="PRK05720.1"/>
    <property type="match status" value="1"/>
</dbReference>
<dbReference type="PANTHER" id="PTHR43475:SF1">
    <property type="entry name" value="METHYLTHIORIBOSE-1-PHOSPHATE ISOMERASE"/>
    <property type="match status" value="1"/>
</dbReference>
<sequence length="346" mass="37364">MATHAPETIRFTTDQLELIDQTKLPTQLTYLVCETVEQTHSAIRRLVVRGAPAIGIAAAYGVCLAKSNKHGVPPTKKDYLNAIEYLATSRPTAVNLFWALDRMAEVVESTDDSQLLTALITQARKIHDEDRVMCRAIGRNGASLLSGVDTVLTHCNAGGLATSMWGTALAPIYHLHQTGKRIKVFADETRPLLQGGRLTAWELSQAGVDVTVITDSMAGALMHQGRIGAVIVGADRITAAGDVANKIGTYSVAVLAKHHRLPFYVAAPSNTFDMELVSGDEIPIEQRDRDEVACPHGTRIVPDEANVLNPAFDVTPAELVTAIITEVGVIESPTQQTIESHFADRT</sequence>
<comment type="catalytic activity">
    <reaction evidence="2">
        <text>5-(methylsulfanyl)-alpha-D-ribose 1-phosphate = 5-(methylsulfanyl)-D-ribulose 1-phosphate</text>
        <dbReference type="Rhea" id="RHEA:19989"/>
        <dbReference type="ChEBI" id="CHEBI:58533"/>
        <dbReference type="ChEBI" id="CHEBI:58548"/>
        <dbReference type="EC" id="5.3.1.23"/>
    </reaction>
</comment>
<keyword evidence="2" id="KW-0486">Methionine biosynthesis</keyword>
<evidence type="ECO:0000313" key="3">
    <source>
        <dbReference type="EMBL" id="MDM4019254.1"/>
    </source>
</evidence>
<dbReference type="InterPro" id="IPR027363">
    <property type="entry name" value="M1Pi_N"/>
</dbReference>
<feature type="binding site" evidence="2">
    <location>
        <begin position="49"/>
        <end position="51"/>
    </location>
    <ligand>
        <name>substrate</name>
    </ligand>
</feature>
<feature type="binding site" evidence="2">
    <location>
        <position position="90"/>
    </location>
    <ligand>
        <name>substrate</name>
    </ligand>
</feature>
<dbReference type="NCBIfam" id="TIGR00524">
    <property type="entry name" value="eIF-2B_rel"/>
    <property type="match status" value="1"/>
</dbReference>
<dbReference type="InterPro" id="IPR042529">
    <property type="entry name" value="IF_2B-like_C"/>
</dbReference>